<dbReference type="Gene3D" id="3.30.70.270">
    <property type="match status" value="1"/>
</dbReference>
<name>A0A164PFQ2_9CRUS</name>
<evidence type="ECO:0000256" key="2">
    <source>
        <dbReference type="SAM" id="MobiDB-lite"/>
    </source>
</evidence>
<dbReference type="Gene3D" id="1.10.340.70">
    <property type="match status" value="1"/>
</dbReference>
<protein>
    <recommendedName>
        <fullName evidence="1">RNA-directed DNA polymerase</fullName>
        <ecNumber evidence="1">2.7.7.49</ecNumber>
    </recommendedName>
</protein>
<dbReference type="STRING" id="35525.A0A164PFQ2"/>
<dbReference type="EMBL" id="LRGB01002597">
    <property type="protein sequence ID" value="KZS06792.1"/>
    <property type="molecule type" value="Genomic_DNA"/>
</dbReference>
<dbReference type="Proteomes" id="UP000076858">
    <property type="component" value="Unassembled WGS sequence"/>
</dbReference>
<organism evidence="6 7">
    <name type="scientific">Daphnia magna</name>
    <dbReference type="NCBI Taxonomy" id="35525"/>
    <lineage>
        <taxon>Eukaryota</taxon>
        <taxon>Metazoa</taxon>
        <taxon>Ecdysozoa</taxon>
        <taxon>Arthropoda</taxon>
        <taxon>Crustacea</taxon>
        <taxon>Branchiopoda</taxon>
        <taxon>Diplostraca</taxon>
        <taxon>Cladocera</taxon>
        <taxon>Anomopoda</taxon>
        <taxon>Daphniidae</taxon>
        <taxon>Daphnia</taxon>
    </lineage>
</organism>
<feature type="compositionally biased region" description="Basic and acidic residues" evidence="2">
    <location>
        <begin position="176"/>
        <end position="186"/>
    </location>
</feature>
<feature type="region of interest" description="Disordered" evidence="2">
    <location>
        <begin position="1"/>
        <end position="87"/>
    </location>
</feature>
<feature type="compositionally biased region" description="Polar residues" evidence="2">
    <location>
        <begin position="188"/>
        <end position="198"/>
    </location>
</feature>
<feature type="domain" description="Integrase zinc-binding" evidence="5">
    <location>
        <begin position="886"/>
        <end position="941"/>
    </location>
</feature>
<feature type="transmembrane region" description="Helical" evidence="3">
    <location>
        <begin position="960"/>
        <end position="980"/>
    </location>
</feature>
<evidence type="ECO:0000313" key="6">
    <source>
        <dbReference type="EMBL" id="KZS06792.1"/>
    </source>
</evidence>
<dbReference type="OrthoDB" id="6372225at2759"/>
<dbReference type="InterPro" id="IPR043128">
    <property type="entry name" value="Rev_trsase/Diguanyl_cyclase"/>
</dbReference>
<dbReference type="SUPFAM" id="SSF56672">
    <property type="entry name" value="DNA/RNA polymerases"/>
    <property type="match status" value="1"/>
</dbReference>
<evidence type="ECO:0000259" key="4">
    <source>
        <dbReference type="Pfam" id="PF00078"/>
    </source>
</evidence>
<gene>
    <name evidence="6" type="ORF">APZ42_029632</name>
</gene>
<reference evidence="6 7" key="1">
    <citation type="submission" date="2016-03" db="EMBL/GenBank/DDBJ databases">
        <title>EvidentialGene: Evidence-directed Construction of Genes on Genomes.</title>
        <authorList>
            <person name="Gilbert D.G."/>
            <person name="Choi J.-H."/>
            <person name="Mockaitis K."/>
            <person name="Colbourne J."/>
            <person name="Pfrender M."/>
        </authorList>
    </citation>
    <scope>NUCLEOTIDE SEQUENCE [LARGE SCALE GENOMIC DNA]</scope>
    <source>
        <strain evidence="6 7">Xinb3</strain>
        <tissue evidence="6">Complete organism</tissue>
    </source>
</reference>
<dbReference type="FunFam" id="1.10.340.70:FF:000001">
    <property type="entry name" value="Retrovirus-related Pol polyprotein from transposon gypsy-like Protein"/>
    <property type="match status" value="1"/>
</dbReference>
<evidence type="ECO:0000259" key="5">
    <source>
        <dbReference type="Pfam" id="PF17921"/>
    </source>
</evidence>
<dbReference type="CDD" id="cd01647">
    <property type="entry name" value="RT_LTR"/>
    <property type="match status" value="1"/>
</dbReference>
<keyword evidence="3" id="KW-0472">Membrane</keyword>
<dbReference type="GO" id="GO:0003964">
    <property type="term" value="F:RNA-directed DNA polymerase activity"/>
    <property type="evidence" value="ECO:0007669"/>
    <property type="project" value="UniProtKB-EC"/>
</dbReference>
<keyword evidence="7" id="KW-1185">Reference proteome</keyword>
<evidence type="ECO:0000256" key="1">
    <source>
        <dbReference type="ARBA" id="ARBA00012493"/>
    </source>
</evidence>
<dbReference type="InterPro" id="IPR000477">
    <property type="entry name" value="RT_dom"/>
</dbReference>
<keyword evidence="3" id="KW-0812">Transmembrane</keyword>
<evidence type="ECO:0000313" key="7">
    <source>
        <dbReference type="Proteomes" id="UP000076858"/>
    </source>
</evidence>
<dbReference type="EC" id="2.7.7.49" evidence="1"/>
<dbReference type="InterPro" id="IPR041588">
    <property type="entry name" value="Integrase_H2C2"/>
</dbReference>
<comment type="caution">
    <text evidence="6">The sequence shown here is derived from an EMBL/GenBank/DDBJ whole genome shotgun (WGS) entry which is preliminary data.</text>
</comment>
<dbReference type="FunFam" id="3.30.70.270:FF:000003">
    <property type="entry name" value="Transposon Ty3-G Gag-Pol polyprotein"/>
    <property type="match status" value="1"/>
</dbReference>
<feature type="domain" description="Reverse transcriptase" evidence="4">
    <location>
        <begin position="700"/>
        <end position="780"/>
    </location>
</feature>
<accession>A0A164PFQ2</accession>
<dbReference type="Pfam" id="PF00078">
    <property type="entry name" value="RVT_1"/>
    <property type="match status" value="1"/>
</dbReference>
<dbReference type="PANTHER" id="PTHR37984:SF5">
    <property type="entry name" value="PROTEIN NYNRIN-LIKE"/>
    <property type="match status" value="1"/>
</dbReference>
<dbReference type="InterPro" id="IPR050951">
    <property type="entry name" value="Retrovirus_Pol_polyprotein"/>
</dbReference>
<feature type="region of interest" description="Disordered" evidence="2">
    <location>
        <begin position="167"/>
        <end position="198"/>
    </location>
</feature>
<dbReference type="PANTHER" id="PTHR37984">
    <property type="entry name" value="PROTEIN CBG26694"/>
    <property type="match status" value="1"/>
</dbReference>
<evidence type="ECO:0000256" key="3">
    <source>
        <dbReference type="SAM" id="Phobius"/>
    </source>
</evidence>
<keyword evidence="3" id="KW-1133">Transmembrane helix</keyword>
<dbReference type="Pfam" id="PF17921">
    <property type="entry name" value="Integrase_H2C2"/>
    <property type="match status" value="1"/>
</dbReference>
<dbReference type="Gene3D" id="3.10.10.10">
    <property type="entry name" value="HIV Type 1 Reverse Transcriptase, subunit A, domain 1"/>
    <property type="match status" value="1"/>
</dbReference>
<sequence>MYDVITGGSKTACTPLQPIVPDDLGTADLVDSGHPAVKPLPSKPESSDGVDETNDPAETPDVCTTGATPPTGEEDSDIGPTGIRPDSDLHIVRDTVPGIPAGSDLLHHGPAKHHAEERQDYCGLYSGFWVFDISGGHPESHPVPAGTVPVNPTGAAGPRDELVAEEIRQPSGSEQPEQRTARRRDPTNALQNQDTTETIPTVEYCGRGTTAVRGITAKYRRRRRELVENLDRNAEDIVENLFRLRQYGQLPFPTRVATARDLDGFQNNQYTFSRLQLLPSFTGSPTTRFDSWLESFESIVDDSGWSVEKNIQMLRAKLTDRAFSIIQAVLKDHPHDYDSIKEALLDYFHGDDNVDLYLKKFNKAKRKPSKKVVDYALRLQEIFRCAYPVVHSKKSFTIILMQKFMERLDSKLQAKVKYEDFTNCCINTCSVKKLYLNKKDVSYPSKASYKKQISFPMPTANKDGITSQVPLNFRKTSKGSTVASGQLMKCLILNPDNSQNYQPFRMNQHQGEKVTLGKVTLPIGWDAIQKYAFRLDGETKSIYLARDEKDPSAISRAPEMAEFILKNLSEKIPRNTKLGVIEIIHYVIEKISLNQPEARPNEITEPIVISEVDLEFQVPLSKLLNDFHDLFASKDSELGNTNLIKHTIDTEGRGPIRQCPYRVTNSQRKLLEDKVQEMLNAKVIRNSKSPWASPVVLVAMALGLCNEPTTFQRLMNYVLRNVLGSKALVYLDDDIIFSDAFEDHLRDIREIFKLLKEDNLKLKINKCLFIKRSVDYLCHVISTDGIEPDPGKIDRIVNYKTTSFVDEKPFAWETEEQVTFKKLRNSLVTPPVLVYPNFNENFLLFTDPCEYGIEAGIEYFGITLHRYELPSKDSKREEINHQLVLPLALRHYVLKELHDAPMGGHLAFYQTYLKVKNLYYWPTMREDILEYCQACETCTANSFSTYKAFLNPYELAKAPFQVIGIDFLSPITPVLVIFYFQRVRKESEKARNRQREKDNKRAKEKKYVVGDRVLLNIRVVKNGDSRKFTSTYKRPYRVVKVNNFLLSTLQFLPSSETQFKVPVSSVKLIL</sequence>
<dbReference type="AlphaFoldDB" id="A0A164PFQ2"/>
<proteinExistence type="predicted"/>
<dbReference type="InterPro" id="IPR043502">
    <property type="entry name" value="DNA/RNA_pol_sf"/>
</dbReference>